<dbReference type="InterPro" id="IPR050994">
    <property type="entry name" value="At_inactive_RLKs"/>
</dbReference>
<evidence type="ECO:0000313" key="15">
    <source>
        <dbReference type="EMBL" id="CAH8382551.1"/>
    </source>
</evidence>
<evidence type="ECO:0000256" key="7">
    <source>
        <dbReference type="ARBA" id="ARBA00022741"/>
    </source>
</evidence>
<evidence type="ECO:0000256" key="2">
    <source>
        <dbReference type="ARBA" id="ARBA00022553"/>
    </source>
</evidence>
<evidence type="ECO:0000256" key="5">
    <source>
        <dbReference type="ARBA" id="ARBA00022729"/>
    </source>
</evidence>
<dbReference type="SUPFAM" id="SSF56112">
    <property type="entry name" value="Protein kinase-like (PK-like)"/>
    <property type="match status" value="1"/>
</dbReference>
<keyword evidence="5 13" id="KW-0732">Signal</keyword>
<feature type="domain" description="Protein kinase" evidence="14">
    <location>
        <begin position="310"/>
        <end position="583"/>
    </location>
</feature>
<dbReference type="FunFam" id="3.30.200.20:FF:000307">
    <property type="entry name" value="pollen receptor-like kinase 1"/>
    <property type="match status" value="1"/>
</dbReference>
<dbReference type="GO" id="GO:0016020">
    <property type="term" value="C:membrane"/>
    <property type="evidence" value="ECO:0007669"/>
    <property type="project" value="UniProtKB-SubCell"/>
</dbReference>
<feature type="binding site" evidence="11">
    <location>
        <position position="338"/>
    </location>
    <ligand>
        <name>ATP</name>
        <dbReference type="ChEBI" id="CHEBI:30616"/>
    </ligand>
</feature>
<dbReference type="Pfam" id="PF07714">
    <property type="entry name" value="PK_Tyr_Ser-Thr"/>
    <property type="match status" value="1"/>
</dbReference>
<dbReference type="InterPro" id="IPR017441">
    <property type="entry name" value="Protein_kinase_ATP_BS"/>
</dbReference>
<dbReference type="Gene3D" id="3.30.200.20">
    <property type="entry name" value="Phosphorylase Kinase, domain 1"/>
    <property type="match status" value="1"/>
</dbReference>
<dbReference type="Pfam" id="PF08263">
    <property type="entry name" value="LRRNT_2"/>
    <property type="match status" value="1"/>
</dbReference>
<gene>
    <name evidence="15" type="ORF">ERUC_LOCUS35034</name>
</gene>
<keyword evidence="3" id="KW-0433">Leucine-rich repeat</keyword>
<dbReference type="Pfam" id="PF00560">
    <property type="entry name" value="LRR_1"/>
    <property type="match status" value="1"/>
</dbReference>
<accession>A0ABC8LFY7</accession>
<feature type="chain" id="PRO_5044766993" description="Protein kinase domain-containing protein" evidence="13">
    <location>
        <begin position="20"/>
        <end position="589"/>
    </location>
</feature>
<evidence type="ECO:0000256" key="12">
    <source>
        <dbReference type="SAM" id="Phobius"/>
    </source>
</evidence>
<keyword evidence="9 12" id="KW-1133">Transmembrane helix</keyword>
<dbReference type="Gene3D" id="1.10.510.10">
    <property type="entry name" value="Transferase(Phosphotransferase) domain 1"/>
    <property type="match status" value="1"/>
</dbReference>
<evidence type="ECO:0000256" key="1">
    <source>
        <dbReference type="ARBA" id="ARBA00004370"/>
    </source>
</evidence>
<proteinExistence type="predicted"/>
<dbReference type="PROSITE" id="PS00107">
    <property type="entry name" value="PROTEIN_KINASE_ATP"/>
    <property type="match status" value="1"/>
</dbReference>
<dbReference type="SUPFAM" id="SSF52058">
    <property type="entry name" value="L domain-like"/>
    <property type="match status" value="1"/>
</dbReference>
<dbReference type="FunFam" id="1.10.510.10:FF:000095">
    <property type="entry name" value="protein STRUBBELIG-RECEPTOR FAMILY 8"/>
    <property type="match status" value="1"/>
</dbReference>
<dbReference type="InterPro" id="IPR032675">
    <property type="entry name" value="LRR_dom_sf"/>
</dbReference>
<reference evidence="15 16" key="1">
    <citation type="submission" date="2022-03" db="EMBL/GenBank/DDBJ databases">
        <authorList>
            <person name="Macdonald S."/>
            <person name="Ahmed S."/>
            <person name="Newling K."/>
        </authorList>
    </citation>
    <scope>NUCLEOTIDE SEQUENCE [LARGE SCALE GENOMIC DNA]</scope>
</reference>
<dbReference type="GO" id="GO:0005524">
    <property type="term" value="F:ATP binding"/>
    <property type="evidence" value="ECO:0007669"/>
    <property type="project" value="UniProtKB-UniRule"/>
</dbReference>
<dbReference type="EMBL" id="CAKOAT010554043">
    <property type="protein sequence ID" value="CAH8382551.1"/>
    <property type="molecule type" value="Genomic_DNA"/>
</dbReference>
<evidence type="ECO:0000259" key="14">
    <source>
        <dbReference type="PROSITE" id="PS50011"/>
    </source>
</evidence>
<keyword evidence="2" id="KW-0597">Phosphoprotein</keyword>
<dbReference type="PROSITE" id="PS50011">
    <property type="entry name" value="PROTEIN_KINASE_DOM"/>
    <property type="match status" value="1"/>
</dbReference>
<evidence type="ECO:0000256" key="10">
    <source>
        <dbReference type="ARBA" id="ARBA00023136"/>
    </source>
</evidence>
<evidence type="ECO:0000256" key="6">
    <source>
        <dbReference type="ARBA" id="ARBA00022737"/>
    </source>
</evidence>
<evidence type="ECO:0000313" key="16">
    <source>
        <dbReference type="Proteomes" id="UP001642260"/>
    </source>
</evidence>
<evidence type="ECO:0000256" key="13">
    <source>
        <dbReference type="SAM" id="SignalP"/>
    </source>
</evidence>
<evidence type="ECO:0000256" key="4">
    <source>
        <dbReference type="ARBA" id="ARBA00022692"/>
    </source>
</evidence>
<dbReference type="InterPro" id="IPR001245">
    <property type="entry name" value="Ser-Thr/Tyr_kinase_cat_dom"/>
</dbReference>
<dbReference type="Gene3D" id="3.80.10.10">
    <property type="entry name" value="Ribonuclease Inhibitor"/>
    <property type="match status" value="2"/>
</dbReference>
<evidence type="ECO:0000256" key="11">
    <source>
        <dbReference type="PROSITE-ProRule" id="PRU10141"/>
    </source>
</evidence>
<comment type="subcellular location">
    <subcellularLocation>
        <location evidence="1">Membrane</location>
    </subcellularLocation>
</comment>
<keyword evidence="8 11" id="KW-0067">ATP-binding</keyword>
<dbReference type="InterPro" id="IPR001611">
    <property type="entry name" value="Leu-rich_rpt"/>
</dbReference>
<dbReference type="PANTHER" id="PTHR48010:SF48">
    <property type="entry name" value="PROTEIN KINASE DOMAIN-CONTAINING PROTEIN"/>
    <property type="match status" value="1"/>
</dbReference>
<keyword evidence="4 12" id="KW-0812">Transmembrane</keyword>
<keyword evidence="6" id="KW-0677">Repeat</keyword>
<keyword evidence="7 11" id="KW-0547">Nucleotide-binding</keyword>
<dbReference type="PANTHER" id="PTHR48010">
    <property type="entry name" value="OS05G0588300 PROTEIN"/>
    <property type="match status" value="1"/>
</dbReference>
<evidence type="ECO:0000256" key="9">
    <source>
        <dbReference type="ARBA" id="ARBA00022989"/>
    </source>
</evidence>
<keyword evidence="16" id="KW-1185">Reference proteome</keyword>
<dbReference type="InterPro" id="IPR013210">
    <property type="entry name" value="LRR_N_plant-typ"/>
</dbReference>
<dbReference type="FunFam" id="3.80.10.10:FF:000234">
    <property type="entry name" value="Probable inactive receptor kinase RLK902"/>
    <property type="match status" value="1"/>
</dbReference>
<dbReference type="Proteomes" id="UP001642260">
    <property type="component" value="Unassembled WGS sequence"/>
</dbReference>
<dbReference type="SMART" id="SM00369">
    <property type="entry name" value="LRR_TYP"/>
    <property type="match status" value="4"/>
</dbReference>
<keyword evidence="10 12" id="KW-0472">Membrane</keyword>
<sequence length="589" mass="65727">MQVFSFFFSLILCFTLISSESLKNDKRALLDFLSHFTLPLHRWNQSSPTCHQWTGVTCRQNRIVSVRLPGVGLNGLIQPLTITRLSSLKILSLRSNQLTGELPCDFINLKNLTRLYLQHNRLSGPLPPIFSELKNLKVLDLSNNGFNGSIPSSLSGLTRLRVLNLANNSFSGEIPDLDLPNLRHINLSNNKLTGTIPKSLQRFQDSAFSGNNVTRKENHHKSPFGLSQLAFLLILSAACVLGVSGLSCIIMATCLWKTRIYGKLRKRDSSSSLSSPLGNWTPRDDDAEEGGKIIFFGGRNHLFDLDDLLSSSAEVLGKGAFGTTYKVTMEDMSAVVVKRLKEVVVGRREFEEQMEITGMIRHENVAELKAYYYSKDDKLAVYSYYSQGSLFEMLHGNRETYDRVPLDWDTRLRIATGAARGLATIHERDNGKFIHGNIKSSNIFLDSQCYGCIGDVGLTTIMRSLPTCGYHAPEITDTRRSTQSSDVYSFGVVLLELLSGKSPASPAVSETKDGGNMDLASWIRNVVVEEWTGEVFDMEILNESGGFKEEMVEMMQIGLACVAVKQQERPHMDQVVKMIQDIRSTDLSE</sequence>
<name>A0ABC8LFY7_ERUVS</name>
<evidence type="ECO:0000256" key="3">
    <source>
        <dbReference type="ARBA" id="ARBA00022614"/>
    </source>
</evidence>
<dbReference type="InterPro" id="IPR000719">
    <property type="entry name" value="Prot_kinase_dom"/>
</dbReference>
<comment type="caution">
    <text evidence="15">The sequence shown here is derived from an EMBL/GenBank/DDBJ whole genome shotgun (WGS) entry which is preliminary data.</text>
</comment>
<dbReference type="InterPro" id="IPR011009">
    <property type="entry name" value="Kinase-like_dom_sf"/>
</dbReference>
<dbReference type="AlphaFoldDB" id="A0ABC8LFY7"/>
<feature type="transmembrane region" description="Helical" evidence="12">
    <location>
        <begin position="229"/>
        <end position="256"/>
    </location>
</feature>
<evidence type="ECO:0000256" key="8">
    <source>
        <dbReference type="ARBA" id="ARBA00022840"/>
    </source>
</evidence>
<organism evidence="15 16">
    <name type="scientific">Eruca vesicaria subsp. sativa</name>
    <name type="common">Garden rocket</name>
    <name type="synonym">Eruca sativa</name>
    <dbReference type="NCBI Taxonomy" id="29727"/>
    <lineage>
        <taxon>Eukaryota</taxon>
        <taxon>Viridiplantae</taxon>
        <taxon>Streptophyta</taxon>
        <taxon>Embryophyta</taxon>
        <taxon>Tracheophyta</taxon>
        <taxon>Spermatophyta</taxon>
        <taxon>Magnoliopsida</taxon>
        <taxon>eudicotyledons</taxon>
        <taxon>Gunneridae</taxon>
        <taxon>Pentapetalae</taxon>
        <taxon>rosids</taxon>
        <taxon>malvids</taxon>
        <taxon>Brassicales</taxon>
        <taxon>Brassicaceae</taxon>
        <taxon>Brassiceae</taxon>
        <taxon>Eruca</taxon>
    </lineage>
</organism>
<dbReference type="InterPro" id="IPR003591">
    <property type="entry name" value="Leu-rich_rpt_typical-subtyp"/>
</dbReference>
<dbReference type="Pfam" id="PF13855">
    <property type="entry name" value="LRR_8"/>
    <property type="match status" value="2"/>
</dbReference>
<protein>
    <recommendedName>
        <fullName evidence="14">Protein kinase domain-containing protein</fullName>
    </recommendedName>
</protein>
<feature type="signal peptide" evidence="13">
    <location>
        <begin position="1"/>
        <end position="19"/>
    </location>
</feature>